<proteinExistence type="predicted"/>
<dbReference type="AlphaFoldDB" id="A0A5P1EZI1"/>
<keyword evidence="2" id="KW-0812">Transmembrane</keyword>
<evidence type="ECO:0000256" key="2">
    <source>
        <dbReference type="SAM" id="Phobius"/>
    </source>
</evidence>
<keyword evidence="2" id="KW-0472">Membrane</keyword>
<evidence type="ECO:0000256" key="1">
    <source>
        <dbReference type="SAM" id="MobiDB-lite"/>
    </source>
</evidence>
<feature type="transmembrane region" description="Helical" evidence="2">
    <location>
        <begin position="168"/>
        <end position="189"/>
    </location>
</feature>
<keyword evidence="2" id="KW-1133">Transmembrane helix</keyword>
<organism evidence="3 4">
    <name type="scientific">Asparagus officinalis</name>
    <name type="common">Garden asparagus</name>
    <dbReference type="NCBI Taxonomy" id="4686"/>
    <lineage>
        <taxon>Eukaryota</taxon>
        <taxon>Viridiplantae</taxon>
        <taxon>Streptophyta</taxon>
        <taxon>Embryophyta</taxon>
        <taxon>Tracheophyta</taxon>
        <taxon>Spermatophyta</taxon>
        <taxon>Magnoliopsida</taxon>
        <taxon>Liliopsida</taxon>
        <taxon>Asparagales</taxon>
        <taxon>Asparagaceae</taxon>
        <taxon>Asparagoideae</taxon>
        <taxon>Asparagus</taxon>
    </lineage>
</organism>
<evidence type="ECO:0000313" key="4">
    <source>
        <dbReference type="Proteomes" id="UP000243459"/>
    </source>
</evidence>
<reference evidence="4" key="1">
    <citation type="journal article" date="2017" name="Nat. Commun.">
        <title>The asparagus genome sheds light on the origin and evolution of a young Y chromosome.</title>
        <authorList>
            <person name="Harkess A."/>
            <person name="Zhou J."/>
            <person name="Xu C."/>
            <person name="Bowers J.E."/>
            <person name="Van der Hulst R."/>
            <person name="Ayyampalayam S."/>
            <person name="Mercati F."/>
            <person name="Riccardi P."/>
            <person name="McKain M.R."/>
            <person name="Kakrana A."/>
            <person name="Tang H."/>
            <person name="Ray J."/>
            <person name="Groenendijk J."/>
            <person name="Arikit S."/>
            <person name="Mathioni S.M."/>
            <person name="Nakano M."/>
            <person name="Shan H."/>
            <person name="Telgmann-Rauber A."/>
            <person name="Kanno A."/>
            <person name="Yue Z."/>
            <person name="Chen H."/>
            <person name="Li W."/>
            <person name="Chen Y."/>
            <person name="Xu X."/>
            <person name="Zhang Y."/>
            <person name="Luo S."/>
            <person name="Chen H."/>
            <person name="Gao J."/>
            <person name="Mao Z."/>
            <person name="Pires J.C."/>
            <person name="Luo M."/>
            <person name="Kudrna D."/>
            <person name="Wing R.A."/>
            <person name="Meyers B.C."/>
            <person name="Yi K."/>
            <person name="Kong H."/>
            <person name="Lavrijsen P."/>
            <person name="Sunseri F."/>
            <person name="Falavigna A."/>
            <person name="Ye Y."/>
            <person name="Leebens-Mack J.H."/>
            <person name="Chen G."/>
        </authorList>
    </citation>
    <scope>NUCLEOTIDE SEQUENCE [LARGE SCALE GENOMIC DNA]</scope>
    <source>
        <strain evidence="4">cv. DH0086</strain>
    </source>
</reference>
<gene>
    <name evidence="3" type="ORF">A4U43_C05F27930</name>
</gene>
<sequence length="217" mass="24118">MWKKARREPTRRPPAESSTALRRRRSLRRVTPTKMESSSASCRRTGGFQSGAGKGKSWLISGSFTLRMERRSQGKRNHALKMGKSSRKTLHNCHECEESARHAGMPQSLLQIPSTKFVPLIEFVISGVTNHNYFCPELSKIQSPYKKVVGSITNLVEGIRRHGKFETLGAIGISCMLLTTAGGIAWHAVNALQSHAGLRNCVRFHSVPEEEKSSSAF</sequence>
<accession>A0A5P1EZI1</accession>
<keyword evidence="4" id="KW-1185">Reference proteome</keyword>
<dbReference type="Gramene" id="ONK69891">
    <property type="protein sequence ID" value="ONK69891"/>
    <property type="gene ID" value="A4U43_C05F27930"/>
</dbReference>
<protein>
    <submittedName>
        <fullName evidence="3">Uncharacterized protein</fullName>
    </submittedName>
</protein>
<dbReference type="Proteomes" id="UP000243459">
    <property type="component" value="Chromosome 5"/>
</dbReference>
<dbReference type="EMBL" id="CM007385">
    <property type="protein sequence ID" value="ONK69891.1"/>
    <property type="molecule type" value="Genomic_DNA"/>
</dbReference>
<feature type="region of interest" description="Disordered" evidence="1">
    <location>
        <begin position="1"/>
        <end position="54"/>
    </location>
</feature>
<evidence type="ECO:0000313" key="3">
    <source>
        <dbReference type="EMBL" id="ONK69891.1"/>
    </source>
</evidence>
<name>A0A5P1EZI1_ASPOF</name>